<reference evidence="1" key="1">
    <citation type="submission" date="2016-10" db="EMBL/GenBank/DDBJ databases">
        <title>Sequence of Gallionella enrichment culture.</title>
        <authorList>
            <person name="Poehlein A."/>
            <person name="Muehling M."/>
            <person name="Daniel R."/>
        </authorList>
    </citation>
    <scope>NUCLEOTIDE SEQUENCE</scope>
</reference>
<evidence type="ECO:0000313" key="1">
    <source>
        <dbReference type="EMBL" id="OIQ90839.1"/>
    </source>
</evidence>
<gene>
    <name evidence="1" type="primary">draT_5</name>
    <name evidence="1" type="ORF">GALL_272400</name>
</gene>
<name>A0A1J5RFQ5_9ZZZZ</name>
<keyword evidence="1" id="KW-0808">Transferase</keyword>
<dbReference type="EMBL" id="MLJW01000278">
    <property type="protein sequence ID" value="OIQ90839.1"/>
    <property type="molecule type" value="Genomic_DNA"/>
</dbReference>
<dbReference type="InterPro" id="IPR009953">
    <property type="entry name" value="DRA_trans"/>
</dbReference>
<protein>
    <submittedName>
        <fullName evidence="1">NAD(+)--dinitrogen-reductase ADP-D-ribosyltransferase</fullName>
        <ecNumber evidence="1">2.4.2.37</ecNumber>
    </submittedName>
</protein>
<keyword evidence="1" id="KW-0328">Glycosyltransferase</keyword>
<dbReference type="GO" id="GO:0009399">
    <property type="term" value="P:nitrogen fixation"/>
    <property type="evidence" value="ECO:0007669"/>
    <property type="project" value="InterPro"/>
</dbReference>
<dbReference type="Pfam" id="PF07357">
    <property type="entry name" value="DRAT"/>
    <property type="match status" value="1"/>
</dbReference>
<proteinExistence type="predicted"/>
<organism evidence="1">
    <name type="scientific">mine drainage metagenome</name>
    <dbReference type="NCBI Taxonomy" id="410659"/>
    <lineage>
        <taxon>unclassified sequences</taxon>
        <taxon>metagenomes</taxon>
        <taxon>ecological metagenomes</taxon>
    </lineage>
</organism>
<accession>A0A1J5RFQ5</accession>
<sequence length="288" mass="32180">MGIGIADANKGERAAIMPTSRAIGQSTNLVGLPTPLLGSAEFNAHPLPMHISGCREMNPNLWEMLSQAEGLAEAGEAFHAYMLAMFGLDPEQRERRKEGQTGPRRFRSSFLRLLKGWGYDSNGPEGAVLKGWVESRFGLFPTYHKEAITRLGGPVWLRYIEEKMSSRFHNNAIHTQLDMMYEFCQWALAAFAAPGRRHLTLYRGTNSFDEHQIIARLEGREVLVRLNNLASFSEDRDVAGCFGDVILTARVPTAKIVFFNTLLPVHPLKGEGEYLVIGGEYRATASYF</sequence>
<comment type="caution">
    <text evidence="1">The sequence shown here is derived from an EMBL/GenBank/DDBJ whole genome shotgun (WGS) entry which is preliminary data.</text>
</comment>
<dbReference type="AlphaFoldDB" id="A0A1J5RFQ5"/>
<dbReference type="GO" id="GO:0030701">
    <property type="term" value="F:NAD+-dinitrogen-reductase ADP-D-ribosyltransferase activity"/>
    <property type="evidence" value="ECO:0007669"/>
    <property type="project" value="UniProtKB-EC"/>
</dbReference>
<dbReference type="EC" id="2.4.2.37" evidence="1"/>